<accession>Q9HL89</accession>
<dbReference type="GO" id="GO:0005980">
    <property type="term" value="P:glycogen catabolic process"/>
    <property type="evidence" value="ECO:0007669"/>
    <property type="project" value="InterPro"/>
</dbReference>
<gene>
    <name evidence="3" type="ordered locus">Ta0341</name>
</gene>
<evidence type="ECO:0000259" key="1">
    <source>
        <dbReference type="Pfam" id="PF06202"/>
    </source>
</evidence>
<dbReference type="EnsemblBacteria" id="CAC11485">
    <property type="protein sequence ID" value="CAC11485"/>
    <property type="gene ID" value="CAC11485"/>
</dbReference>
<dbReference type="NCBIfam" id="TIGR01561">
    <property type="entry name" value="gde_arch"/>
    <property type="match status" value="1"/>
</dbReference>
<dbReference type="AlphaFoldDB" id="Q9HL89"/>
<dbReference type="HOGENOM" id="CLU_026835_0_0_2"/>
<name>Q9HL89_THEAC</name>
<dbReference type="Pfam" id="PF06202">
    <property type="entry name" value="GDE_C"/>
    <property type="match status" value="1"/>
</dbReference>
<dbReference type="InterPro" id="IPR024742">
    <property type="entry name" value="Glycogen_debranch_N"/>
</dbReference>
<dbReference type="InterPro" id="IPR008928">
    <property type="entry name" value="6-hairpin_glycosidase_sf"/>
</dbReference>
<dbReference type="GO" id="GO:0004135">
    <property type="term" value="F:amylo-alpha-1,6-glucosidase activity"/>
    <property type="evidence" value="ECO:0007669"/>
    <property type="project" value="InterPro"/>
</dbReference>
<evidence type="ECO:0000313" key="3">
    <source>
        <dbReference type="EMBL" id="CAC11485.1"/>
    </source>
</evidence>
<feature type="domain" description="Glycogen debranching enzyme C-terminal" evidence="1">
    <location>
        <begin position="255"/>
        <end position="587"/>
    </location>
</feature>
<keyword evidence="4" id="KW-1185">Reference proteome</keyword>
<dbReference type="InterPro" id="IPR010401">
    <property type="entry name" value="AGL/Gdb1"/>
</dbReference>
<sequence length="598" mass="68471">MDLNSEWIISNSNGSYASSTVSFANTRTYHGILVRRDPSKNSATVLLSKIFEEVRYGDAIFSIDTNYYRDSVFPDGFKFIMAYADIPVPKWSFSFGKDRTINKAIVIDQDSDTVVIKYDFSGQIPDSIYLHPLVAFRSFHHVIRTGSKNFASTKKKNALRISDGRYCIDIVSPGDFYEKRYWYYNFRYPREVERGTNSEEDLYNPGVLVIDRPGNSLEVVITAEENNITFDEALKKYRTFRSVDGDLADLRYNSLSFLMRHDMIAGFHWFGPWGRDTFISMPGVLLVSGRYNEARRVLEHYAERIQDGMIPNTQDVEALRFSADTSLWFIYAVQKYLEYAGDDDFARQMLVPIKSIITAYIKGNSMFHLDDDLVTLTGSPLTWMDAMVSGKPVTPRIGKPIEINALWYNALSFYSRTAHDITGEDTEMFSKLARRIKQKFRAKFIKGDAVLDVSDPDDMKFRPNFLIPYFLPYPLLNDRKFVDLAWEKLVTPYGLRTLSPDDPDYVPTYSGPQPERDMAYHNGTVWPWLAGIFITAAVKTGYDKHALLEKFAPLFSMSRIPEIFDGSGTGIPKGCIMQAWSHGEIARAYFEDLRGGRS</sequence>
<dbReference type="GO" id="GO:0004134">
    <property type="term" value="F:4-alpha-glucanotransferase activity"/>
    <property type="evidence" value="ECO:0007669"/>
    <property type="project" value="InterPro"/>
</dbReference>
<proteinExistence type="predicted"/>
<dbReference type="InterPro" id="IPR006451">
    <property type="entry name" value="Glycogen_debranch_arc"/>
</dbReference>
<dbReference type="eggNOG" id="arCOG03287">
    <property type="taxonomic scope" value="Archaea"/>
</dbReference>
<organism evidence="3 4">
    <name type="scientific">Thermoplasma acidophilum (strain ATCC 25905 / DSM 1728 / JCM 9062 / NBRC 15155 / AMRC-C165)</name>
    <dbReference type="NCBI Taxonomy" id="273075"/>
    <lineage>
        <taxon>Archaea</taxon>
        <taxon>Methanobacteriati</taxon>
        <taxon>Thermoplasmatota</taxon>
        <taxon>Thermoplasmata</taxon>
        <taxon>Thermoplasmatales</taxon>
        <taxon>Thermoplasmataceae</taxon>
        <taxon>Thermoplasma</taxon>
    </lineage>
</organism>
<dbReference type="RefSeq" id="WP_010900769.1">
    <property type="nucleotide sequence ID" value="NC_002578.1"/>
</dbReference>
<dbReference type="InParanoid" id="Q9HL89"/>
<dbReference type="Pfam" id="PF12439">
    <property type="entry name" value="GDE_N"/>
    <property type="match status" value="1"/>
</dbReference>
<evidence type="ECO:0000313" key="4">
    <source>
        <dbReference type="Proteomes" id="UP000001024"/>
    </source>
</evidence>
<dbReference type="OrthoDB" id="8543at2157"/>
<dbReference type="PANTHER" id="PTHR10569">
    <property type="entry name" value="GLYCOGEN DEBRANCHING ENZYME"/>
    <property type="match status" value="1"/>
</dbReference>
<feature type="domain" description="Glycogen debranching enzyme bacterial and archaeal type N-terminal" evidence="2">
    <location>
        <begin position="6"/>
        <end position="211"/>
    </location>
</feature>
<dbReference type="Gene3D" id="1.50.10.10">
    <property type="match status" value="1"/>
</dbReference>
<evidence type="ECO:0000259" key="2">
    <source>
        <dbReference type="Pfam" id="PF12439"/>
    </source>
</evidence>
<reference evidence="3 4" key="1">
    <citation type="journal article" date="2000" name="Nature">
        <title>The genome sequence of the thermoacidophilic scavenger Thermoplasma acidophilum.</title>
        <authorList>
            <person name="Ruepp A."/>
            <person name="Graml W."/>
            <person name="Santos-Martinez M.L."/>
            <person name="Koretke K.K."/>
            <person name="Volker C."/>
            <person name="Mewes H.W."/>
            <person name="Frishman D."/>
            <person name="Stocker S."/>
            <person name="Lupas A.N."/>
            <person name="Baumeister W."/>
        </authorList>
    </citation>
    <scope>NUCLEOTIDE SEQUENCE [LARGE SCALE GENOMIC DNA]</scope>
    <source>
        <strain evidence="4">ATCC 25905 / DSM 1728 / JCM 9062 / NBRC 15155 / AMRC-C165</strain>
    </source>
</reference>
<dbReference type="InterPro" id="IPR032790">
    <property type="entry name" value="GDE_C"/>
</dbReference>
<dbReference type="KEGG" id="tac:Ta0341"/>
<dbReference type="InterPro" id="IPR012341">
    <property type="entry name" value="6hp_glycosidase-like_sf"/>
</dbReference>
<dbReference type="PANTHER" id="PTHR10569:SF2">
    <property type="entry name" value="GLYCOGEN DEBRANCHING ENZYME"/>
    <property type="match status" value="1"/>
</dbReference>
<dbReference type="PaxDb" id="273075-Ta0341"/>
<protein>
    <submittedName>
        <fullName evidence="3">Glycogen debranching enzyme isoform 1 (Agl) related protein</fullName>
    </submittedName>
</protein>
<dbReference type="STRING" id="273075.gene:9571559"/>
<dbReference type="SUPFAM" id="SSF48208">
    <property type="entry name" value="Six-hairpin glycosidases"/>
    <property type="match status" value="1"/>
</dbReference>
<dbReference type="Proteomes" id="UP000001024">
    <property type="component" value="Chromosome"/>
</dbReference>
<dbReference type="EMBL" id="AL445064">
    <property type="protein sequence ID" value="CAC11485.1"/>
    <property type="molecule type" value="Genomic_DNA"/>
</dbReference>